<proteinExistence type="inferred from homology"/>
<evidence type="ECO:0000256" key="8">
    <source>
        <dbReference type="PROSITE-ProRule" id="PRU00703"/>
    </source>
</evidence>
<protein>
    <submittedName>
        <fullName evidence="11">Magnesium transporter</fullName>
    </submittedName>
</protein>
<dbReference type="InterPro" id="IPR006667">
    <property type="entry name" value="SLC41_membr_dom"/>
</dbReference>
<evidence type="ECO:0000313" key="12">
    <source>
        <dbReference type="Proteomes" id="UP000238707"/>
    </source>
</evidence>
<feature type="transmembrane region" description="Helical" evidence="9">
    <location>
        <begin position="386"/>
        <end position="408"/>
    </location>
</feature>
<dbReference type="PANTHER" id="PTHR41394:SF5">
    <property type="entry name" value="SLC41A_MGTE INTEGRAL MEMBRANE DOMAIN-CONTAINING PROTEIN"/>
    <property type="match status" value="1"/>
</dbReference>
<dbReference type="InterPro" id="IPR046342">
    <property type="entry name" value="CBS_dom_sf"/>
</dbReference>
<organism evidence="11 12">
    <name type="scientific">Vibrio chagasii</name>
    <dbReference type="NCBI Taxonomy" id="170679"/>
    <lineage>
        <taxon>Bacteria</taxon>
        <taxon>Pseudomonadati</taxon>
        <taxon>Pseudomonadota</taxon>
        <taxon>Gammaproteobacteria</taxon>
        <taxon>Vibrionales</taxon>
        <taxon>Vibrionaceae</taxon>
        <taxon>Vibrio</taxon>
    </lineage>
</organism>
<feature type="transmembrane region" description="Helical" evidence="9">
    <location>
        <begin position="242"/>
        <end position="262"/>
    </location>
</feature>
<dbReference type="PROSITE" id="PS51371">
    <property type="entry name" value="CBS"/>
    <property type="match status" value="1"/>
</dbReference>
<keyword evidence="5" id="KW-0460">Magnesium</keyword>
<dbReference type="SUPFAM" id="SSF54631">
    <property type="entry name" value="CBS-domain pair"/>
    <property type="match status" value="1"/>
</dbReference>
<dbReference type="InterPro" id="IPR036739">
    <property type="entry name" value="SLC41_membr_dom_sf"/>
</dbReference>
<sequence>MTVINTVNEYNHHQTVSFESGATQVDFTLFNHWIEMREIQKLNQHFNAEYIQQALCFTPQLSAESLQRLCSLEGFDYQQDVELFLQARHPVIHAVNSAAMTVLYHDMSVEQAKKALNSLYVEFACLTIVDDMGRFVGLIKLDMLFKSQPDLKLSEIVHHAISCHFSASQEHAVALLKQSRFDVVPILNSQGLPVGLLSAKSAIDIVTEEQTEDMERLMGIQQDGHVGDYMNLSVMDHVSKRIVWVIGLAILGLLSGMVIHSYEDAIEAFTVLALYMPMIADSGGNAGTQSATVMVRSLALGSIKLRDWLSVLWKETRIAIVIGGALAVITLGKVSLLSYGVELPANLTLTMLGCAIGLALFFQIVSSTVIGAMLPMMTKRLNLDPAVVASPAITTIVDIGGLLIYFFCTTRLLGLS</sequence>
<dbReference type="Proteomes" id="UP000238707">
    <property type="component" value="Unassembled WGS sequence"/>
</dbReference>
<evidence type="ECO:0000259" key="10">
    <source>
        <dbReference type="PROSITE" id="PS51371"/>
    </source>
</evidence>
<gene>
    <name evidence="11" type="ORF">BTO10_21390</name>
</gene>
<dbReference type="GO" id="GO:0016020">
    <property type="term" value="C:membrane"/>
    <property type="evidence" value="ECO:0007669"/>
    <property type="project" value="UniProtKB-SubCell"/>
</dbReference>
<evidence type="ECO:0000256" key="9">
    <source>
        <dbReference type="SAM" id="Phobius"/>
    </source>
</evidence>
<evidence type="ECO:0000313" key="11">
    <source>
        <dbReference type="EMBL" id="PQJ58267.1"/>
    </source>
</evidence>
<keyword evidence="3" id="KW-0813">Transport</keyword>
<keyword evidence="8" id="KW-0129">CBS domain</keyword>
<dbReference type="Gene3D" id="1.10.357.20">
    <property type="entry name" value="SLC41 divalent cation transporters, integral membrane domain"/>
    <property type="match status" value="1"/>
</dbReference>
<accession>A0A2S7V7R8</accession>
<dbReference type="AlphaFoldDB" id="A0A2S7V7R8"/>
<dbReference type="InterPro" id="IPR000644">
    <property type="entry name" value="CBS_dom"/>
</dbReference>
<keyword evidence="7 9" id="KW-0472">Membrane</keyword>
<dbReference type="Pfam" id="PF01769">
    <property type="entry name" value="MgtE"/>
    <property type="match status" value="1"/>
</dbReference>
<dbReference type="Gene3D" id="3.10.580.10">
    <property type="entry name" value="CBS-domain"/>
    <property type="match status" value="1"/>
</dbReference>
<name>A0A2S7V7R8_9VIBR</name>
<keyword evidence="12" id="KW-1185">Reference proteome</keyword>
<dbReference type="EMBL" id="MSCI01000003">
    <property type="protein sequence ID" value="PQJ58267.1"/>
    <property type="molecule type" value="Genomic_DNA"/>
</dbReference>
<reference evidence="11 12" key="1">
    <citation type="submission" date="2016-12" db="EMBL/GenBank/DDBJ databases">
        <title>Diversity of luminous bacteria.</title>
        <authorList>
            <person name="Yoshizawa S."/>
            <person name="Kogure K."/>
        </authorList>
    </citation>
    <scope>NUCLEOTIDE SEQUENCE [LARGE SCALE GENOMIC DNA]</scope>
    <source>
        <strain evidence="11 12">LC2-408</strain>
    </source>
</reference>
<comment type="similarity">
    <text evidence="2">Belongs to the SLC41A transporter family.</text>
</comment>
<feature type="transmembrane region" description="Helical" evidence="9">
    <location>
        <begin position="349"/>
        <end position="374"/>
    </location>
</feature>
<evidence type="ECO:0000256" key="3">
    <source>
        <dbReference type="ARBA" id="ARBA00022448"/>
    </source>
</evidence>
<evidence type="ECO:0000256" key="2">
    <source>
        <dbReference type="ARBA" id="ARBA00009749"/>
    </source>
</evidence>
<evidence type="ECO:0000256" key="6">
    <source>
        <dbReference type="ARBA" id="ARBA00022989"/>
    </source>
</evidence>
<feature type="transmembrane region" description="Helical" evidence="9">
    <location>
        <begin position="318"/>
        <end position="337"/>
    </location>
</feature>
<feature type="domain" description="CBS" evidence="10">
    <location>
        <begin position="156"/>
        <end position="212"/>
    </location>
</feature>
<comment type="subcellular location">
    <subcellularLocation>
        <location evidence="1">Membrane</location>
        <topology evidence="1">Multi-pass membrane protein</topology>
    </subcellularLocation>
</comment>
<keyword evidence="6 9" id="KW-1133">Transmembrane helix</keyword>
<evidence type="ECO:0000256" key="7">
    <source>
        <dbReference type="ARBA" id="ARBA00023136"/>
    </source>
</evidence>
<comment type="caution">
    <text evidence="11">The sequence shown here is derived from an EMBL/GenBank/DDBJ whole genome shotgun (WGS) entry which is preliminary data.</text>
</comment>
<dbReference type="PANTHER" id="PTHR41394">
    <property type="entry name" value="MAGNESIUM TRANSPORTER MGTE"/>
    <property type="match status" value="1"/>
</dbReference>
<evidence type="ECO:0000256" key="1">
    <source>
        <dbReference type="ARBA" id="ARBA00004141"/>
    </source>
</evidence>
<dbReference type="RefSeq" id="WP_105025773.1">
    <property type="nucleotide sequence ID" value="NZ_MSCI01000003.1"/>
</dbReference>
<evidence type="ECO:0000256" key="4">
    <source>
        <dbReference type="ARBA" id="ARBA00022692"/>
    </source>
</evidence>
<dbReference type="SUPFAM" id="SSF161093">
    <property type="entry name" value="MgtE membrane domain-like"/>
    <property type="match status" value="1"/>
</dbReference>
<dbReference type="GO" id="GO:0008324">
    <property type="term" value="F:monoatomic cation transmembrane transporter activity"/>
    <property type="evidence" value="ECO:0007669"/>
    <property type="project" value="InterPro"/>
</dbReference>
<keyword evidence="4 9" id="KW-0812">Transmembrane</keyword>
<evidence type="ECO:0000256" key="5">
    <source>
        <dbReference type="ARBA" id="ARBA00022842"/>
    </source>
</evidence>